<dbReference type="InterPro" id="IPR025388">
    <property type="entry name" value="Alginate_export_dom"/>
</dbReference>
<gene>
    <name evidence="2" type="ORF">CKO40_18440</name>
</gene>
<dbReference type="RefSeq" id="WP_207173729.1">
    <property type="nucleotide sequence ID" value="NZ_NRSJ01000042.1"/>
</dbReference>
<proteinExistence type="predicted"/>
<reference evidence="2" key="1">
    <citation type="submission" date="2017-08" db="EMBL/GenBank/DDBJ databases">
        <authorList>
            <person name="Imhoff J.F."/>
            <person name="Rahn T."/>
            <person name="Kuenzel S."/>
            <person name="Neulinger S.C."/>
        </authorList>
    </citation>
    <scope>NUCLEOTIDE SEQUENCE</scope>
    <source>
        <strain evidence="2">DSM 11080</strain>
    </source>
</reference>
<protein>
    <recommendedName>
        <fullName evidence="1">Alginate export domain-containing protein</fullName>
    </recommendedName>
</protein>
<evidence type="ECO:0000313" key="2">
    <source>
        <dbReference type="EMBL" id="MBK1706473.1"/>
    </source>
</evidence>
<keyword evidence="3" id="KW-1185">Reference proteome</keyword>
<dbReference type="EMBL" id="NRSJ01000042">
    <property type="protein sequence ID" value="MBK1706473.1"/>
    <property type="molecule type" value="Genomic_DNA"/>
</dbReference>
<comment type="caution">
    <text evidence="2">The sequence shown here is derived from an EMBL/GenBank/DDBJ whole genome shotgun (WGS) entry which is preliminary data.</text>
</comment>
<reference evidence="2" key="2">
    <citation type="journal article" date="2020" name="Microorganisms">
        <title>Osmotic Adaptation and Compatible Solute Biosynthesis of Phototrophic Bacteria as Revealed from Genome Analyses.</title>
        <authorList>
            <person name="Imhoff J.F."/>
            <person name="Rahn T."/>
            <person name="Kunzel S."/>
            <person name="Keller A."/>
            <person name="Neulinger S.C."/>
        </authorList>
    </citation>
    <scope>NUCLEOTIDE SEQUENCE</scope>
    <source>
        <strain evidence="2">DSM 11080</strain>
    </source>
</reference>
<dbReference type="AlphaFoldDB" id="A0AAJ0XBJ5"/>
<accession>A0AAJ0XBJ5</accession>
<dbReference type="Pfam" id="PF13372">
    <property type="entry name" value="Alginate_exp"/>
    <property type="match status" value="1"/>
</dbReference>
<evidence type="ECO:0000313" key="3">
    <source>
        <dbReference type="Proteomes" id="UP001296776"/>
    </source>
</evidence>
<name>A0AAJ0XBJ5_9GAMM</name>
<feature type="domain" description="Alginate export" evidence="1">
    <location>
        <begin position="260"/>
        <end position="588"/>
    </location>
</feature>
<organism evidence="2 3">
    <name type="scientific">Halochromatium glycolicum</name>
    <dbReference type="NCBI Taxonomy" id="85075"/>
    <lineage>
        <taxon>Bacteria</taxon>
        <taxon>Pseudomonadati</taxon>
        <taxon>Pseudomonadota</taxon>
        <taxon>Gammaproteobacteria</taxon>
        <taxon>Chromatiales</taxon>
        <taxon>Chromatiaceae</taxon>
        <taxon>Halochromatium</taxon>
    </lineage>
</organism>
<evidence type="ECO:0000259" key="1">
    <source>
        <dbReference type="Pfam" id="PF13372"/>
    </source>
</evidence>
<dbReference type="Proteomes" id="UP001296776">
    <property type="component" value="Unassembled WGS sequence"/>
</dbReference>
<sequence length="604" mass="64885">MHRQRAARAAPVRLCALACNGALVSGLLWTLAGGAALAQTGSGSGAGIGGGPSYEALQPLHGGETITSIGVEVEPPDAPGADTLQATVRDELNLRTGDSWDPMLGAAIRARLEARPEIRSIAFAGRALGGGVGRRLIVTVQPASDAAAVPPRGLLVTGDLADFPLLYRRGGRHLQVILNGGLGVYSDGNPWFDSPETFTRGNPLVERPAAGAGTGDRASWAEGFVQIGVGGVAPVAGDALYGFGAVSAIAPGSVGRDIFRDDPRASFDLELAYAGLLYAPTNARRRLKVSTGRQNFTLNSGFLISQFGSQWNAGPRPGVYMSPRTAHDFALLASGQLGDWSAQAFWLDPNEYQPIESNTRVTGLNLRRQPAGRWAWDGSIIYVPESDTRYRAPDGRPRQREGLWTVAGHLRRRAVPDAPGAWLEAELAHQWHDDFPMAAWAGYAEAGWIARNTPWTPSLSYRFASFSGDDPDTTRYERFDTLYSGGLDQWLQGISINKVLTQANRKTHRVRLNVAPTARLNLTIDLYRHVANEKNNLGANPALGTLSSHDLGEEIQLTIRWAVSSRLFLQGITGIAFPGAAIKDAADGDAKPWNTAQLQLFWGF</sequence>